<dbReference type="GO" id="GO:0046983">
    <property type="term" value="F:protein dimerization activity"/>
    <property type="evidence" value="ECO:0007669"/>
    <property type="project" value="InterPro"/>
</dbReference>
<dbReference type="InterPro" id="IPR012337">
    <property type="entry name" value="RNaseH-like_sf"/>
</dbReference>
<dbReference type="EMBL" id="JANEYF010002704">
    <property type="protein sequence ID" value="KAJ8943160.1"/>
    <property type="molecule type" value="Genomic_DNA"/>
</dbReference>
<reference evidence="2" key="1">
    <citation type="journal article" date="2023" name="Insect Mol. Biol.">
        <title>Genome sequencing provides insights into the evolution of gene families encoding plant cell wall-degrading enzymes in longhorned beetles.</title>
        <authorList>
            <person name="Shin N.R."/>
            <person name="Okamura Y."/>
            <person name="Kirsch R."/>
            <person name="Pauchet Y."/>
        </authorList>
    </citation>
    <scope>NUCLEOTIDE SEQUENCE</scope>
    <source>
        <strain evidence="2">RBIC_L_NR</strain>
    </source>
</reference>
<evidence type="ECO:0000259" key="1">
    <source>
        <dbReference type="Pfam" id="PF05699"/>
    </source>
</evidence>
<comment type="caution">
    <text evidence="2">The sequence shown here is derived from an EMBL/GenBank/DDBJ whole genome shotgun (WGS) entry which is preliminary data.</text>
</comment>
<dbReference type="Pfam" id="PF05699">
    <property type="entry name" value="Dimer_Tnp_hAT"/>
    <property type="match status" value="1"/>
</dbReference>
<name>A0AAV8XVL9_9CUCU</name>
<evidence type="ECO:0000313" key="2">
    <source>
        <dbReference type="EMBL" id="KAJ8943160.1"/>
    </source>
</evidence>
<organism evidence="2 3">
    <name type="scientific">Rhamnusium bicolor</name>
    <dbReference type="NCBI Taxonomy" id="1586634"/>
    <lineage>
        <taxon>Eukaryota</taxon>
        <taxon>Metazoa</taxon>
        <taxon>Ecdysozoa</taxon>
        <taxon>Arthropoda</taxon>
        <taxon>Hexapoda</taxon>
        <taxon>Insecta</taxon>
        <taxon>Pterygota</taxon>
        <taxon>Neoptera</taxon>
        <taxon>Endopterygota</taxon>
        <taxon>Coleoptera</taxon>
        <taxon>Polyphaga</taxon>
        <taxon>Cucujiformia</taxon>
        <taxon>Chrysomeloidea</taxon>
        <taxon>Cerambycidae</taxon>
        <taxon>Lepturinae</taxon>
        <taxon>Rhagiini</taxon>
        <taxon>Rhamnusium</taxon>
    </lineage>
</organism>
<dbReference type="Proteomes" id="UP001162156">
    <property type="component" value="Unassembled WGS sequence"/>
</dbReference>
<proteinExistence type="predicted"/>
<protein>
    <recommendedName>
        <fullName evidence="1">HAT C-terminal dimerisation domain-containing protein</fullName>
    </recommendedName>
</protein>
<dbReference type="InterPro" id="IPR052958">
    <property type="entry name" value="IFN-induced_PKR_regulator"/>
</dbReference>
<dbReference type="PANTHER" id="PTHR46289">
    <property type="entry name" value="52 KDA REPRESSOR OF THE INHIBITOR OF THE PROTEIN KINASE-LIKE PROTEIN-RELATED"/>
    <property type="match status" value="1"/>
</dbReference>
<feature type="domain" description="HAT C-terminal dimerisation" evidence="1">
    <location>
        <begin position="143"/>
        <end position="208"/>
    </location>
</feature>
<dbReference type="SUPFAM" id="SSF53098">
    <property type="entry name" value="Ribonuclease H-like"/>
    <property type="match status" value="1"/>
</dbReference>
<sequence length="231" mass="27235">MRNNAEQQFHDIFVEVSKICDKLGTDISILRRASWQTQRCNIMTENPEDYYRISIFIPFLENVLTQIQERLLKHKQILSSFRCLFPVRGSKYENCHENDAKMLLMKYESICNCGIEEGIGELKMWWCRCLTRADENDYPKSAIDFLRQCNEGLFPTLNKLIKIFRTLPVTTATNERSFSTFRRLKTYPRNTIGEDRLNGLALLNIHREIIVPPEQVLDDFAKHSRKMNIHL</sequence>
<dbReference type="PANTHER" id="PTHR46289:SF14">
    <property type="entry name" value="DUF4371 DOMAIN-CONTAINING PROTEIN"/>
    <property type="match status" value="1"/>
</dbReference>
<keyword evidence="3" id="KW-1185">Reference proteome</keyword>
<evidence type="ECO:0000313" key="3">
    <source>
        <dbReference type="Proteomes" id="UP001162156"/>
    </source>
</evidence>
<dbReference type="InterPro" id="IPR008906">
    <property type="entry name" value="HATC_C_dom"/>
</dbReference>
<dbReference type="AlphaFoldDB" id="A0AAV8XVL9"/>
<accession>A0AAV8XVL9</accession>
<gene>
    <name evidence="2" type="ORF">NQ314_009822</name>
</gene>